<gene>
    <name evidence="1" type="primary">NCAS0G00730</name>
    <name evidence="1" type="ordered locus">NCAS_0G00730</name>
</gene>
<dbReference type="HOGENOM" id="CLU_2455265_0_0_1"/>
<accession>G0VHS6</accession>
<dbReference type="AlphaFoldDB" id="G0VHS6"/>
<name>G0VHS6_NAUCA</name>
<keyword evidence="2" id="KW-1185">Reference proteome</keyword>
<dbReference type="RefSeq" id="XP_003677313.1">
    <property type="nucleotide sequence ID" value="XM_003677265.1"/>
</dbReference>
<dbReference type="EMBL" id="HE576758">
    <property type="protein sequence ID" value="CCC70960.1"/>
    <property type="molecule type" value="Genomic_DNA"/>
</dbReference>
<protein>
    <submittedName>
        <fullName evidence="1">Uncharacterized protein</fullName>
    </submittedName>
</protein>
<evidence type="ECO:0000313" key="1">
    <source>
        <dbReference type="EMBL" id="CCC70960.1"/>
    </source>
</evidence>
<evidence type="ECO:0000313" key="2">
    <source>
        <dbReference type="Proteomes" id="UP000001640"/>
    </source>
</evidence>
<dbReference type="InParanoid" id="G0VHS6"/>
<sequence length="89" mass="10236">MGLRRNPRGNPHITKFIIDTTAKIIDLKKIQLQKLDLLNFNLSLLYESQVAALIKDPAQYDHEQAGVWWSKIPSFQAFHNIIGSITDLY</sequence>
<reference key="2">
    <citation type="submission" date="2011-08" db="EMBL/GenBank/DDBJ databases">
        <title>Genome sequence of Naumovozyma castellii.</title>
        <authorList>
            <person name="Gordon J.L."/>
            <person name="Armisen D."/>
            <person name="Proux-Wera E."/>
            <person name="OhEigeartaigh S.S."/>
            <person name="Byrne K.P."/>
            <person name="Wolfe K.H."/>
        </authorList>
    </citation>
    <scope>NUCLEOTIDE SEQUENCE</scope>
    <source>
        <strain>Type strain:CBS 4309</strain>
    </source>
</reference>
<dbReference type="Proteomes" id="UP000001640">
    <property type="component" value="Chromosome 7"/>
</dbReference>
<dbReference type="GeneID" id="96904626"/>
<organism evidence="1 2">
    <name type="scientific">Naumovozyma castellii</name>
    <name type="common">Yeast</name>
    <name type="synonym">Saccharomyces castellii</name>
    <dbReference type="NCBI Taxonomy" id="27288"/>
    <lineage>
        <taxon>Eukaryota</taxon>
        <taxon>Fungi</taxon>
        <taxon>Dikarya</taxon>
        <taxon>Ascomycota</taxon>
        <taxon>Saccharomycotina</taxon>
        <taxon>Saccharomycetes</taxon>
        <taxon>Saccharomycetales</taxon>
        <taxon>Saccharomycetaceae</taxon>
        <taxon>Naumovozyma</taxon>
    </lineage>
</organism>
<proteinExistence type="predicted"/>
<reference evidence="1 2" key="1">
    <citation type="journal article" date="2011" name="Proc. Natl. Acad. Sci. U.S.A.">
        <title>Evolutionary erosion of yeast sex chromosomes by mating-type switching accidents.</title>
        <authorList>
            <person name="Gordon J.L."/>
            <person name="Armisen D."/>
            <person name="Proux-Wera E."/>
            <person name="Oheigeartaigh S.S."/>
            <person name="Byrne K.P."/>
            <person name="Wolfe K.H."/>
        </authorList>
    </citation>
    <scope>NUCLEOTIDE SEQUENCE [LARGE SCALE GENOMIC DNA]</scope>
    <source>
        <strain evidence="2">ATCC 76901 / BCRC 22586 / CBS 4309 / NBRC 1992 / NRRL Y-12630</strain>
    </source>
</reference>
<dbReference type="KEGG" id="ncs:NCAS_0G00730"/>